<dbReference type="Proteomes" id="UP000654345">
    <property type="component" value="Unassembled WGS sequence"/>
</dbReference>
<gene>
    <name evidence="2" type="ORF">KSB_56620</name>
</gene>
<reference evidence="2 3" key="1">
    <citation type="journal article" date="2021" name="Int. J. Syst. Evol. Microbiol.">
        <title>Reticulibacter mediterranei gen. nov., sp. nov., within the new family Reticulibacteraceae fam. nov., and Ktedonospora formicarum gen. nov., sp. nov., Ktedonobacter robiniae sp. nov., Dictyobacter formicarum sp. nov. and Dictyobacter arantiisoli sp. nov., belonging to the class Ktedonobacteria.</title>
        <authorList>
            <person name="Yabe S."/>
            <person name="Zheng Y."/>
            <person name="Wang C.M."/>
            <person name="Sakai Y."/>
            <person name="Abe K."/>
            <person name="Yokota A."/>
            <person name="Donadio S."/>
            <person name="Cavaletti L."/>
            <person name="Monciardini P."/>
        </authorList>
    </citation>
    <scope>NUCLEOTIDE SEQUENCE [LARGE SCALE GENOMIC DNA]</scope>
    <source>
        <strain evidence="2 3">SOSP1-30</strain>
    </source>
</reference>
<organism evidence="2 3">
    <name type="scientific">Ktedonobacter robiniae</name>
    <dbReference type="NCBI Taxonomy" id="2778365"/>
    <lineage>
        <taxon>Bacteria</taxon>
        <taxon>Bacillati</taxon>
        <taxon>Chloroflexota</taxon>
        <taxon>Ktedonobacteria</taxon>
        <taxon>Ktedonobacterales</taxon>
        <taxon>Ktedonobacteraceae</taxon>
        <taxon>Ktedonobacter</taxon>
    </lineage>
</organism>
<dbReference type="Pfam" id="PF01636">
    <property type="entry name" value="APH"/>
    <property type="match status" value="1"/>
</dbReference>
<feature type="domain" description="Aminoglycoside phosphotransferase" evidence="1">
    <location>
        <begin position="138"/>
        <end position="277"/>
    </location>
</feature>
<evidence type="ECO:0000259" key="1">
    <source>
        <dbReference type="Pfam" id="PF01636"/>
    </source>
</evidence>
<evidence type="ECO:0000313" key="3">
    <source>
        <dbReference type="Proteomes" id="UP000654345"/>
    </source>
</evidence>
<dbReference type="InterPro" id="IPR011009">
    <property type="entry name" value="Kinase-like_dom_sf"/>
</dbReference>
<name>A0ABQ3UWZ6_9CHLR</name>
<dbReference type="RefSeq" id="WP_201373609.1">
    <property type="nucleotide sequence ID" value="NZ_BNJG01000002.1"/>
</dbReference>
<keyword evidence="3" id="KW-1185">Reference proteome</keyword>
<dbReference type="EMBL" id="BNJG01000002">
    <property type="protein sequence ID" value="GHO57187.1"/>
    <property type="molecule type" value="Genomic_DNA"/>
</dbReference>
<evidence type="ECO:0000313" key="2">
    <source>
        <dbReference type="EMBL" id="GHO57187.1"/>
    </source>
</evidence>
<dbReference type="InterPro" id="IPR002575">
    <property type="entry name" value="Aminoglycoside_PTrfase"/>
</dbReference>
<comment type="caution">
    <text evidence="2">The sequence shown here is derived from an EMBL/GenBank/DDBJ whole genome shotgun (WGS) entry which is preliminary data.</text>
</comment>
<protein>
    <recommendedName>
        <fullName evidence="1">Aminoglycoside phosphotransferase domain-containing protein</fullName>
    </recommendedName>
</protein>
<sequence>MAEFSIENNPWSEASWKDQANEWITKELTHRGNVLMGPIEEVQNTIWSYVSKVPTSTGYYYFKAVTASLKHEVPLTALLAEIAPTFVPEVIVADTQRNWLLLGDGGQTLKSVTRADGDMTRWEGMVRHLARLQIQMIAQKEQLLATGIFDRRLHVLPQLYTEALENTPLLLIGEGGLREGELEQLHAFAPQVYEMCEALAVYHIPETLHHDDLGAGNILVNGERCLFFDWSDSAVAHPFFTLMIVLRYAEAVLECGEETLERITAAYLSCWTEYEPLERLHEALALALRLAKLCRALSWQHILGHLTPQQRGEYADAFPYWLQVFLGTEE</sequence>
<dbReference type="SUPFAM" id="SSF56112">
    <property type="entry name" value="Protein kinase-like (PK-like)"/>
    <property type="match status" value="1"/>
</dbReference>
<proteinExistence type="predicted"/>
<accession>A0ABQ3UWZ6</accession>
<dbReference type="Gene3D" id="3.90.1200.10">
    <property type="match status" value="1"/>
</dbReference>